<dbReference type="PANTHER" id="PTHR10694:SF7">
    <property type="entry name" value="[HISTONE H3]-TRIMETHYL-L-LYSINE(9) DEMETHYLASE"/>
    <property type="match status" value="1"/>
</dbReference>
<dbReference type="PANTHER" id="PTHR10694">
    <property type="entry name" value="LYSINE-SPECIFIC DEMETHYLASE"/>
    <property type="match status" value="1"/>
</dbReference>
<feature type="region of interest" description="Disordered" evidence="1">
    <location>
        <begin position="155"/>
        <end position="241"/>
    </location>
</feature>
<evidence type="ECO:0000313" key="2">
    <source>
        <dbReference type="EMBL" id="KAF7296649.1"/>
    </source>
</evidence>
<dbReference type="OrthoDB" id="9547406at2759"/>
<feature type="compositionally biased region" description="Pro residues" evidence="1">
    <location>
        <begin position="231"/>
        <end position="240"/>
    </location>
</feature>
<accession>A0A8H6W273</accession>
<keyword evidence="3" id="KW-1185">Reference proteome</keyword>
<gene>
    <name evidence="2" type="ORF">HMN09_01073200</name>
</gene>
<dbReference type="GO" id="GO:0051864">
    <property type="term" value="F:histone H3K36 demethylase activity"/>
    <property type="evidence" value="ECO:0007669"/>
    <property type="project" value="TreeGrafter"/>
</dbReference>
<evidence type="ECO:0000313" key="3">
    <source>
        <dbReference type="Proteomes" id="UP000613580"/>
    </source>
</evidence>
<feature type="compositionally biased region" description="Low complexity" evidence="1">
    <location>
        <begin position="170"/>
        <end position="188"/>
    </location>
</feature>
<dbReference type="GO" id="GO:0032454">
    <property type="term" value="F:histone H3K9 demethylase activity"/>
    <property type="evidence" value="ECO:0007669"/>
    <property type="project" value="TreeGrafter"/>
</dbReference>
<dbReference type="EMBL" id="JACAZE010000016">
    <property type="protein sequence ID" value="KAF7296649.1"/>
    <property type="molecule type" value="Genomic_DNA"/>
</dbReference>
<feature type="region of interest" description="Disordered" evidence="1">
    <location>
        <begin position="1"/>
        <end position="39"/>
    </location>
</feature>
<dbReference type="GO" id="GO:0000785">
    <property type="term" value="C:chromatin"/>
    <property type="evidence" value="ECO:0007669"/>
    <property type="project" value="TreeGrafter"/>
</dbReference>
<proteinExistence type="predicted"/>
<dbReference type="AlphaFoldDB" id="A0A8H6W273"/>
<comment type="caution">
    <text evidence="2">The sequence shown here is derived from an EMBL/GenBank/DDBJ whole genome shotgun (WGS) entry which is preliminary data.</text>
</comment>
<reference evidence="2" key="1">
    <citation type="submission" date="2020-05" db="EMBL/GenBank/DDBJ databases">
        <title>Mycena genomes resolve the evolution of fungal bioluminescence.</title>
        <authorList>
            <person name="Tsai I.J."/>
        </authorList>
    </citation>
    <scope>NUCLEOTIDE SEQUENCE</scope>
    <source>
        <strain evidence="2">110903Hualien_Pintung</strain>
    </source>
</reference>
<sequence>MDTDAPTLIMRSTLDTASTSLAAPGRDDAAPASPDSDSESIKIHDVREAAHWAFCSFASERIPKHQHGAGNVEERAEMEKRRAERQALIATRPGASKEMKQRYLRPCDICGLLVLSNLWVCKYSSEHPAPSPEPTTVALSPTLLSCDNLVLAGSSNSRHSGLPTGHVATSDSPTSESASERSTSGSSSRDAHGWTHRPSPSRDCWGRPAIDNQGNVREPPRHSDWPAYRNPTPPPPPPSEPWWYGDQRVYLVPEDDEISPPGSPSMRAKFVITYPRRYHEGFNRGFNCVESVNFALESWLDEGRKAGMCNVRIDVDQVLEDGRV</sequence>
<dbReference type="GO" id="GO:0010468">
    <property type="term" value="P:regulation of gene expression"/>
    <property type="evidence" value="ECO:0007669"/>
    <property type="project" value="TreeGrafter"/>
</dbReference>
<name>A0A8H6W273_MYCCL</name>
<evidence type="ECO:0000256" key="1">
    <source>
        <dbReference type="SAM" id="MobiDB-lite"/>
    </source>
</evidence>
<organism evidence="2 3">
    <name type="scientific">Mycena chlorophos</name>
    <name type="common">Agaric fungus</name>
    <name type="synonym">Agaricus chlorophos</name>
    <dbReference type="NCBI Taxonomy" id="658473"/>
    <lineage>
        <taxon>Eukaryota</taxon>
        <taxon>Fungi</taxon>
        <taxon>Dikarya</taxon>
        <taxon>Basidiomycota</taxon>
        <taxon>Agaricomycotina</taxon>
        <taxon>Agaricomycetes</taxon>
        <taxon>Agaricomycetidae</taxon>
        <taxon>Agaricales</taxon>
        <taxon>Marasmiineae</taxon>
        <taxon>Mycenaceae</taxon>
        <taxon>Mycena</taxon>
    </lineage>
</organism>
<dbReference type="Proteomes" id="UP000613580">
    <property type="component" value="Unassembled WGS sequence"/>
</dbReference>
<protein>
    <submittedName>
        <fullName evidence="2">Specific transcriptional repressor</fullName>
    </submittedName>
</protein>
<dbReference type="GO" id="GO:0005634">
    <property type="term" value="C:nucleus"/>
    <property type="evidence" value="ECO:0007669"/>
    <property type="project" value="TreeGrafter"/>
</dbReference>
<dbReference type="Gene3D" id="2.60.120.650">
    <property type="entry name" value="Cupin"/>
    <property type="match status" value="1"/>
</dbReference>